<dbReference type="SUPFAM" id="SSF54427">
    <property type="entry name" value="NTF2-like"/>
    <property type="match status" value="1"/>
</dbReference>
<dbReference type="OrthoDB" id="7446267at2"/>
<name>A0A2U2ATU7_9GAMM</name>
<dbReference type="EMBL" id="QEWV01000002">
    <property type="protein sequence ID" value="PWD93845.1"/>
    <property type="molecule type" value="Genomic_DNA"/>
</dbReference>
<reference evidence="7 8" key="2">
    <citation type="submission" date="2018-05" db="EMBL/GenBank/DDBJ databases">
        <title>Ignatzschineria dubaiensis sp. nov., isolated from necrotic foot tissues of dromedaries (Camelus dromedarius) and associated maggots in Dubai, United Arab Emirates.</title>
        <authorList>
            <person name="Tsang C.C."/>
            <person name="Tang J.Y.M."/>
            <person name="Fong J.Y.H."/>
            <person name="Kinne J."/>
            <person name="Lee H.H."/>
            <person name="Joseph M."/>
            <person name="Jose S."/>
            <person name="Schuster R.K."/>
            <person name="Tang Y."/>
            <person name="Sivakumar S."/>
            <person name="Chen J.H.K."/>
            <person name="Teng J.L.L."/>
            <person name="Lau S.K.P."/>
            <person name="Wernery U."/>
            <person name="Woo P.C.Y."/>
        </authorList>
    </citation>
    <scope>NUCLEOTIDE SEQUENCE [LARGE SCALE GENOMIC DNA]</scope>
    <source>
        <strain evidence="7">UAE-HKU57</strain>
        <strain evidence="8">UAE-HKU58</strain>
    </source>
</reference>
<evidence type="ECO:0000313" key="5">
    <source>
        <dbReference type="EMBL" id="PWD88153.1"/>
    </source>
</evidence>
<evidence type="ECO:0000313" key="6">
    <source>
        <dbReference type="EMBL" id="PWD93845.1"/>
    </source>
</evidence>
<proteinExistence type="inferred from homology"/>
<dbReference type="Proteomes" id="UP000245059">
    <property type="component" value="Unassembled WGS sequence"/>
</dbReference>
<evidence type="ECO:0000313" key="8">
    <source>
        <dbReference type="Proteomes" id="UP000245217"/>
    </source>
</evidence>
<dbReference type="GO" id="GO:0051213">
    <property type="term" value="F:dioxygenase activity"/>
    <property type="evidence" value="ECO:0007669"/>
    <property type="project" value="UniProtKB-KW"/>
</dbReference>
<dbReference type="PANTHER" id="PTHR41534">
    <property type="entry name" value="BLR3401 PROTEIN"/>
    <property type="match status" value="1"/>
</dbReference>
<comment type="caution">
    <text evidence="5">The sequence shown here is derived from an EMBL/GenBank/DDBJ whole genome shotgun (WGS) entry which is preliminary data.</text>
</comment>
<evidence type="ECO:0000256" key="3">
    <source>
        <dbReference type="ARBA" id="ARBA00022964"/>
    </source>
</evidence>
<dbReference type="RefSeq" id="WP_109201157.1">
    <property type="nucleotide sequence ID" value="NZ_QEWS01000002.1"/>
</dbReference>
<dbReference type="GO" id="GO:0019380">
    <property type="term" value="P:3-phenylpropionate catabolic process"/>
    <property type="evidence" value="ECO:0007669"/>
    <property type="project" value="TreeGrafter"/>
</dbReference>
<reference evidence="5" key="1">
    <citation type="journal article" date="2018" name="Genome Announc.">
        <title>Ignatzschineria cameli sp. nov., isolated from necrotic foot tissue of dromedaries (Camelus dromedarius) and associated maggots (Wohlfahrtia species) in Dubai.</title>
        <authorList>
            <person name="Tsang C.C."/>
            <person name="Tang J.Y."/>
            <person name="Fong J.Y."/>
            <person name="Kinne J."/>
            <person name="Lee H.H."/>
            <person name="Joseph M."/>
            <person name="Jose S."/>
            <person name="Schuster R.K."/>
            <person name="Tang Y."/>
            <person name="Sivakumar S."/>
            <person name="Chen J.H."/>
            <person name="Teng J.L."/>
            <person name="Lau S.K."/>
            <person name="Wernery U."/>
            <person name="Woo P.C."/>
        </authorList>
    </citation>
    <scope>NUCLEOTIDE SEQUENCE</scope>
    <source>
        <strain evidence="5">UAE-HKU57</strain>
        <strain evidence="6">UAE-HKU58</strain>
    </source>
</reference>
<accession>A0A2U2ATU7</accession>
<evidence type="ECO:0000256" key="1">
    <source>
        <dbReference type="ARBA" id="ARBA00009570"/>
    </source>
</evidence>
<dbReference type="InterPro" id="IPR032710">
    <property type="entry name" value="NTF2-like_dom_sf"/>
</dbReference>
<comment type="similarity">
    <text evidence="1">Belongs to the bacterial ring-hydroxylating dioxygenase beta subunit family.</text>
</comment>
<protein>
    <submittedName>
        <fullName evidence="5">Anthranilate 1,2-dioxygenase small subunit</fullName>
    </submittedName>
</protein>
<dbReference type="Gene3D" id="3.10.450.50">
    <property type="match status" value="1"/>
</dbReference>
<dbReference type="EMBL" id="QEWW01000001">
    <property type="protein sequence ID" value="PWD88153.1"/>
    <property type="molecule type" value="Genomic_DNA"/>
</dbReference>
<keyword evidence="4" id="KW-0560">Oxidoreductase</keyword>
<dbReference type="InterPro" id="IPR017640">
    <property type="entry name" value="Anthranilate_1-2-diOase_ssu"/>
</dbReference>
<dbReference type="AlphaFoldDB" id="A0A2U2ATU7"/>
<dbReference type="InterPro" id="IPR000391">
    <property type="entry name" value="Rng_hydr_dOase-bsu"/>
</dbReference>
<organism evidence="5 7">
    <name type="scientific">Ignatzschineria cameli</name>
    <dbReference type="NCBI Taxonomy" id="2182793"/>
    <lineage>
        <taxon>Bacteria</taxon>
        <taxon>Pseudomonadati</taxon>
        <taxon>Pseudomonadota</taxon>
        <taxon>Gammaproteobacteria</taxon>
        <taxon>Cardiobacteriales</taxon>
        <taxon>Ignatzschineriaceae</taxon>
        <taxon>Ignatzschineria</taxon>
    </lineage>
</organism>
<dbReference type="NCBIfam" id="TIGR03231">
    <property type="entry name" value="anthran_1_2_B"/>
    <property type="match status" value="1"/>
</dbReference>
<keyword evidence="8" id="KW-1185">Reference proteome</keyword>
<sequence length="167" mass="20211">MKKKNFNIETQVEIEQFLYDVSEACDNQDWDRYLDYYSENVTFHIPQWLDEHRYTTDPKREMSLMYYANRGGLEDRVFRIRTGKSAASTPMPRTSHILNNIRYHQEDDLYKVKVNWVTHYYRFGVAGIFFGYAYYDLIKVDNLWKIAYKQVILLNDKIDSVLDFYHV</sequence>
<keyword evidence="2" id="KW-0058">Aromatic hydrocarbons catabolism</keyword>
<evidence type="ECO:0000256" key="4">
    <source>
        <dbReference type="ARBA" id="ARBA00023002"/>
    </source>
</evidence>
<dbReference type="PANTHER" id="PTHR41534:SF1">
    <property type="entry name" value="BLR3401 PROTEIN"/>
    <property type="match status" value="1"/>
</dbReference>
<gene>
    <name evidence="5" type="primary">antB</name>
    <name evidence="5" type="ORF">DC077_02460</name>
    <name evidence="6" type="ORF">DC078_03205</name>
</gene>
<keyword evidence="3 5" id="KW-0223">Dioxygenase</keyword>
<evidence type="ECO:0000256" key="2">
    <source>
        <dbReference type="ARBA" id="ARBA00022797"/>
    </source>
</evidence>
<dbReference type="CDD" id="cd00667">
    <property type="entry name" value="ring_hydroxylating_dioxygenases_beta"/>
    <property type="match status" value="1"/>
</dbReference>
<dbReference type="Pfam" id="PF00866">
    <property type="entry name" value="Ring_hydroxyl_B"/>
    <property type="match status" value="1"/>
</dbReference>
<evidence type="ECO:0000313" key="7">
    <source>
        <dbReference type="Proteomes" id="UP000245059"/>
    </source>
</evidence>
<dbReference type="Proteomes" id="UP000245217">
    <property type="component" value="Unassembled WGS sequence"/>
</dbReference>